<dbReference type="OrthoDB" id="9791482at2"/>
<dbReference type="InterPro" id="IPR005531">
    <property type="entry name" value="Asp23"/>
</dbReference>
<protein>
    <submittedName>
        <fullName evidence="2">Asp23/Gls24 family envelope stress response protein</fullName>
    </submittedName>
</protein>
<keyword evidence="3" id="KW-1185">Reference proteome</keyword>
<evidence type="ECO:0000313" key="2">
    <source>
        <dbReference type="EMBL" id="QEK12005.1"/>
    </source>
</evidence>
<dbReference type="AlphaFoldDB" id="A0A5C0SBL7"/>
<dbReference type="Proteomes" id="UP000324646">
    <property type="component" value="Chromosome"/>
</dbReference>
<name>A0A5C0SBL7_CRATE</name>
<gene>
    <name evidence="2" type="ORF">FQB35_06265</name>
</gene>
<dbReference type="Pfam" id="PF03780">
    <property type="entry name" value="Asp23"/>
    <property type="match status" value="1"/>
</dbReference>
<dbReference type="PANTHER" id="PTHR34297">
    <property type="entry name" value="HYPOTHETICAL CYTOSOLIC PROTEIN-RELATED"/>
    <property type="match status" value="1"/>
</dbReference>
<evidence type="ECO:0000256" key="1">
    <source>
        <dbReference type="ARBA" id="ARBA00005721"/>
    </source>
</evidence>
<accession>A0A5C0SBL7</accession>
<dbReference type="RefSeq" id="WP_148809160.1">
    <property type="nucleotide sequence ID" value="NZ_CP042243.1"/>
</dbReference>
<proteinExistence type="inferred from homology"/>
<sequence>MVARLDNKLGSIFIDNEVLGSIAGISAMECYGLVDMSKKSTASGLAELLKRENVSKGVKIRTEKDEIIIDLYVVVEFGTKISTVAKNIIDKVKYNIETITGLKVKQVNINVQGVRVGK</sequence>
<evidence type="ECO:0000313" key="3">
    <source>
        <dbReference type="Proteomes" id="UP000324646"/>
    </source>
</evidence>
<dbReference type="KEGG" id="crs:FQB35_06265"/>
<reference evidence="2 3" key="1">
    <citation type="submission" date="2019-07" db="EMBL/GenBank/DDBJ databases">
        <title>Complete genome of Crassaminicella thermophila SY095.</title>
        <authorList>
            <person name="Li X."/>
        </authorList>
    </citation>
    <scope>NUCLEOTIDE SEQUENCE [LARGE SCALE GENOMIC DNA]</scope>
    <source>
        <strain evidence="2 3">SY095</strain>
    </source>
</reference>
<dbReference type="EMBL" id="CP042243">
    <property type="protein sequence ID" value="QEK12005.1"/>
    <property type="molecule type" value="Genomic_DNA"/>
</dbReference>
<dbReference type="PANTHER" id="PTHR34297:SF2">
    <property type="entry name" value="ASP23_GLS24 FAMILY ENVELOPE STRESS RESPONSE PROTEIN"/>
    <property type="match status" value="1"/>
</dbReference>
<comment type="similarity">
    <text evidence="1">Belongs to the asp23 family.</text>
</comment>
<organism evidence="2 3">
    <name type="scientific">Crassaminicella thermophila</name>
    <dbReference type="NCBI Taxonomy" id="2599308"/>
    <lineage>
        <taxon>Bacteria</taxon>
        <taxon>Bacillati</taxon>
        <taxon>Bacillota</taxon>
        <taxon>Clostridia</taxon>
        <taxon>Eubacteriales</taxon>
        <taxon>Clostridiaceae</taxon>
        <taxon>Crassaminicella</taxon>
    </lineage>
</organism>